<sequence>NAIKERLAAGMSADEIAKDLGIGRSTVYRFKNRSGARLGDRAAYKTIATKVTDRELLHLDRLVKQGLAPTRSAVLRKMVRAMAGFYDPSQEERAFLEKAERDFSGLTTNFNQIAMALNTSVKKVGHASPTPEQIERVREANDEVMKIRYVIGMMLHNMQTKTQGLTDRLAADPYLDDDE</sequence>
<dbReference type="InterPro" id="IPR006120">
    <property type="entry name" value="Resolvase_HTH_dom"/>
</dbReference>
<reference evidence="2 3" key="1">
    <citation type="submission" date="2020-08" db="EMBL/GenBank/DDBJ databases">
        <title>Genomic Encyclopedia of Type Strains, Phase IV (KMG-IV): sequencing the most valuable type-strain genomes for metagenomic binning, comparative biology and taxonomic classification.</title>
        <authorList>
            <person name="Goeker M."/>
        </authorList>
    </citation>
    <scope>NUCLEOTIDE SEQUENCE [LARGE SCALE GENOMIC DNA]</scope>
    <source>
        <strain evidence="2 3">DSM 102234</strain>
    </source>
</reference>
<name>A0A7W6E7J0_9RHOB</name>
<evidence type="ECO:0000259" key="1">
    <source>
        <dbReference type="Pfam" id="PF02796"/>
    </source>
</evidence>
<dbReference type="InterPro" id="IPR009057">
    <property type="entry name" value="Homeodomain-like_sf"/>
</dbReference>
<dbReference type="Gene3D" id="1.10.10.60">
    <property type="entry name" value="Homeodomain-like"/>
    <property type="match status" value="1"/>
</dbReference>
<gene>
    <name evidence="2" type="ORF">GGR95_003848</name>
</gene>
<keyword evidence="3" id="KW-1185">Reference proteome</keyword>
<protein>
    <submittedName>
        <fullName evidence="2">AcrR family transcriptional regulator</fullName>
    </submittedName>
</protein>
<accession>A0A7W6E7J0</accession>
<feature type="domain" description="Resolvase HTH" evidence="1">
    <location>
        <begin position="2"/>
        <end position="32"/>
    </location>
</feature>
<comment type="caution">
    <text evidence="2">The sequence shown here is derived from an EMBL/GenBank/DDBJ whole genome shotgun (WGS) entry which is preliminary data.</text>
</comment>
<dbReference type="GO" id="GO:0000150">
    <property type="term" value="F:DNA strand exchange activity"/>
    <property type="evidence" value="ECO:0007669"/>
    <property type="project" value="InterPro"/>
</dbReference>
<dbReference type="Proteomes" id="UP000530268">
    <property type="component" value="Unassembled WGS sequence"/>
</dbReference>
<feature type="non-terminal residue" evidence="2">
    <location>
        <position position="1"/>
    </location>
</feature>
<dbReference type="GO" id="GO:0003677">
    <property type="term" value="F:DNA binding"/>
    <property type="evidence" value="ECO:0007669"/>
    <property type="project" value="InterPro"/>
</dbReference>
<dbReference type="SUPFAM" id="SSF46689">
    <property type="entry name" value="Homeodomain-like"/>
    <property type="match status" value="1"/>
</dbReference>
<dbReference type="EMBL" id="JACIEI010000040">
    <property type="protein sequence ID" value="MBB3996175.1"/>
    <property type="molecule type" value="Genomic_DNA"/>
</dbReference>
<dbReference type="AlphaFoldDB" id="A0A7W6E7J0"/>
<evidence type="ECO:0000313" key="2">
    <source>
        <dbReference type="EMBL" id="MBB3996175.1"/>
    </source>
</evidence>
<proteinExistence type="predicted"/>
<dbReference type="RefSeq" id="WP_184568395.1">
    <property type="nucleotide sequence ID" value="NZ_JACIEI010000040.1"/>
</dbReference>
<evidence type="ECO:0000313" key="3">
    <source>
        <dbReference type="Proteomes" id="UP000530268"/>
    </source>
</evidence>
<dbReference type="Pfam" id="PF02796">
    <property type="entry name" value="HTH_7"/>
    <property type="match status" value="1"/>
</dbReference>
<organism evidence="2 3">
    <name type="scientific">Sulfitobacter undariae</name>
    <dbReference type="NCBI Taxonomy" id="1563671"/>
    <lineage>
        <taxon>Bacteria</taxon>
        <taxon>Pseudomonadati</taxon>
        <taxon>Pseudomonadota</taxon>
        <taxon>Alphaproteobacteria</taxon>
        <taxon>Rhodobacterales</taxon>
        <taxon>Roseobacteraceae</taxon>
        <taxon>Sulfitobacter</taxon>
    </lineage>
</organism>